<evidence type="ECO:0000313" key="11">
    <source>
        <dbReference type="Proteomes" id="UP000585638"/>
    </source>
</evidence>
<dbReference type="AlphaFoldDB" id="A0A7W9NDM2"/>
<dbReference type="Pfam" id="PF00704">
    <property type="entry name" value="Glyco_hydro_18"/>
    <property type="match status" value="1"/>
</dbReference>
<dbReference type="InterPro" id="IPR029070">
    <property type="entry name" value="Chitinase_insertion_sf"/>
</dbReference>
<comment type="catalytic activity">
    <reaction evidence="1">
        <text>Random endo-hydrolysis of N-acetyl-beta-D-glucosaminide (1-&gt;4)-beta-linkages in chitin and chitodextrins.</text>
        <dbReference type="EC" id="3.2.1.14"/>
    </reaction>
</comment>
<reference evidence="10 11" key="1">
    <citation type="submission" date="2020-08" db="EMBL/GenBank/DDBJ databases">
        <title>Sequencing the genomes of 1000 actinobacteria strains.</title>
        <authorList>
            <person name="Klenk H.-P."/>
        </authorList>
    </citation>
    <scope>NUCLEOTIDE SEQUENCE [LARGE SCALE GENOMIC DNA]</scope>
    <source>
        <strain evidence="10 11">DSM 43851</strain>
    </source>
</reference>
<evidence type="ECO:0000256" key="5">
    <source>
        <dbReference type="ARBA" id="ARBA00023295"/>
    </source>
</evidence>
<dbReference type="SUPFAM" id="SSF51445">
    <property type="entry name" value="(Trans)glycosidases"/>
    <property type="match status" value="1"/>
</dbReference>
<dbReference type="EC" id="3.2.1.14" evidence="2"/>
<keyword evidence="5 6" id="KW-0326">Glycosidase</keyword>
<dbReference type="SMART" id="SM00636">
    <property type="entry name" value="Glyco_18"/>
    <property type="match status" value="1"/>
</dbReference>
<evidence type="ECO:0000256" key="3">
    <source>
        <dbReference type="ARBA" id="ARBA00022801"/>
    </source>
</evidence>
<comment type="similarity">
    <text evidence="7">Belongs to the glycosyl hydrolase 18 family.</text>
</comment>
<dbReference type="RefSeq" id="WP_184858263.1">
    <property type="nucleotide sequence ID" value="NZ_BAAAWY010000020.1"/>
</dbReference>
<proteinExistence type="inferred from homology"/>
<dbReference type="EMBL" id="JACHIR010000001">
    <property type="protein sequence ID" value="MBB5889417.1"/>
    <property type="molecule type" value="Genomic_DNA"/>
</dbReference>
<dbReference type="GO" id="GO:0005975">
    <property type="term" value="P:carbohydrate metabolic process"/>
    <property type="evidence" value="ECO:0007669"/>
    <property type="project" value="InterPro"/>
</dbReference>
<keyword evidence="4" id="KW-0146">Chitin degradation</keyword>
<dbReference type="Proteomes" id="UP000585638">
    <property type="component" value="Unassembled WGS sequence"/>
</dbReference>
<keyword evidence="8" id="KW-0732">Signal</keyword>
<dbReference type="InterPro" id="IPR017853">
    <property type="entry name" value="GH"/>
</dbReference>
<sequence length="407" mass="43766">MSSLRALTALGLAALAVVGTVAGSASAATDNPAAPDRHTAPNHVVGAYFAGWERDSFPASQIPANTVTNVFYAFSTISNGVCATPDGGAAGDFAALKQLKASHPNLKVSISIGGWGAGGFSDAALTDASRKKFVGACLNTFFKTYKDTFDGVDIDWEFPVSGGPAEITARPQDKQNATLLAKEFRRQLDALGGSHKLLTAALPAGRLQTGTGKYGDPYDPAASFDLGGIAKVLDWVNLMTYDMGTGFSPVSTFNAPMAQVPADPLPQPMKRWNNVTGAVQYYEMHGVPADRIVLGVPYYGRGFHVTQEGPNHGLFQPWDTSFDPGSWGDIKTKLLTDPAWKQYWDSNAQSPWLYNAAERKFVSFENPRSIGIRSDYARNANLRGAFTWEIAEDDAQHSMLDAMAKPW</sequence>
<evidence type="ECO:0000256" key="8">
    <source>
        <dbReference type="SAM" id="SignalP"/>
    </source>
</evidence>
<evidence type="ECO:0000256" key="1">
    <source>
        <dbReference type="ARBA" id="ARBA00000822"/>
    </source>
</evidence>
<name>A0A7W9NDM2_9PSEU</name>
<accession>A0A7W9NDM2</accession>
<dbReference type="InterPro" id="IPR050314">
    <property type="entry name" value="Glycosyl_Hydrlase_18"/>
</dbReference>
<keyword evidence="4" id="KW-0119">Carbohydrate metabolism</keyword>
<evidence type="ECO:0000256" key="7">
    <source>
        <dbReference type="RuleBase" id="RU004453"/>
    </source>
</evidence>
<dbReference type="PANTHER" id="PTHR11177:SF317">
    <property type="entry name" value="CHITINASE 12-RELATED"/>
    <property type="match status" value="1"/>
</dbReference>
<evidence type="ECO:0000256" key="4">
    <source>
        <dbReference type="ARBA" id="ARBA00023024"/>
    </source>
</evidence>
<keyword evidence="3 6" id="KW-0378">Hydrolase</keyword>
<dbReference type="CDD" id="cd06548">
    <property type="entry name" value="GH18_chitinase"/>
    <property type="match status" value="1"/>
</dbReference>
<dbReference type="PROSITE" id="PS51910">
    <property type="entry name" value="GH18_2"/>
    <property type="match status" value="1"/>
</dbReference>
<dbReference type="InterPro" id="IPR011583">
    <property type="entry name" value="Chitinase_II/V-like_cat"/>
</dbReference>
<dbReference type="Gene3D" id="3.10.50.10">
    <property type="match status" value="1"/>
</dbReference>
<dbReference type="InterPro" id="IPR001223">
    <property type="entry name" value="Glyco_hydro18_cat"/>
</dbReference>
<dbReference type="Gene3D" id="3.20.20.80">
    <property type="entry name" value="Glycosidases"/>
    <property type="match status" value="1"/>
</dbReference>
<feature type="chain" id="PRO_5030978749" description="chitinase" evidence="8">
    <location>
        <begin position="28"/>
        <end position="407"/>
    </location>
</feature>
<evidence type="ECO:0000256" key="2">
    <source>
        <dbReference type="ARBA" id="ARBA00012729"/>
    </source>
</evidence>
<dbReference type="GO" id="GO:0008843">
    <property type="term" value="F:endochitinase activity"/>
    <property type="evidence" value="ECO:0007669"/>
    <property type="project" value="UniProtKB-EC"/>
</dbReference>
<organism evidence="10 11">
    <name type="scientific">Kutzneria kofuensis</name>
    <dbReference type="NCBI Taxonomy" id="103725"/>
    <lineage>
        <taxon>Bacteria</taxon>
        <taxon>Bacillati</taxon>
        <taxon>Actinomycetota</taxon>
        <taxon>Actinomycetes</taxon>
        <taxon>Pseudonocardiales</taxon>
        <taxon>Pseudonocardiaceae</taxon>
        <taxon>Kutzneria</taxon>
    </lineage>
</organism>
<evidence type="ECO:0000259" key="9">
    <source>
        <dbReference type="PROSITE" id="PS51910"/>
    </source>
</evidence>
<dbReference type="PROSITE" id="PS01095">
    <property type="entry name" value="GH18_1"/>
    <property type="match status" value="1"/>
</dbReference>
<evidence type="ECO:0000256" key="6">
    <source>
        <dbReference type="RuleBase" id="RU000489"/>
    </source>
</evidence>
<feature type="signal peptide" evidence="8">
    <location>
        <begin position="1"/>
        <end position="27"/>
    </location>
</feature>
<gene>
    <name evidence="10" type="ORF">BJ998_000613</name>
</gene>
<dbReference type="InterPro" id="IPR001579">
    <property type="entry name" value="Glyco_hydro_18_chit_AS"/>
</dbReference>
<evidence type="ECO:0000313" key="10">
    <source>
        <dbReference type="EMBL" id="MBB5889417.1"/>
    </source>
</evidence>
<dbReference type="PANTHER" id="PTHR11177">
    <property type="entry name" value="CHITINASE"/>
    <property type="match status" value="1"/>
</dbReference>
<keyword evidence="4" id="KW-0624">Polysaccharide degradation</keyword>
<dbReference type="SUPFAM" id="SSF54556">
    <property type="entry name" value="Chitinase insertion domain"/>
    <property type="match status" value="1"/>
</dbReference>
<feature type="domain" description="GH18" evidence="9">
    <location>
        <begin position="43"/>
        <end position="407"/>
    </location>
</feature>
<dbReference type="GO" id="GO:0008061">
    <property type="term" value="F:chitin binding"/>
    <property type="evidence" value="ECO:0007669"/>
    <property type="project" value="InterPro"/>
</dbReference>
<protein>
    <recommendedName>
        <fullName evidence="2">chitinase</fullName>
        <ecNumber evidence="2">3.2.1.14</ecNumber>
    </recommendedName>
</protein>
<comment type="caution">
    <text evidence="10">The sequence shown here is derived from an EMBL/GenBank/DDBJ whole genome shotgun (WGS) entry which is preliminary data.</text>
</comment>
<dbReference type="GO" id="GO:0006032">
    <property type="term" value="P:chitin catabolic process"/>
    <property type="evidence" value="ECO:0007669"/>
    <property type="project" value="UniProtKB-KW"/>
</dbReference>
<keyword evidence="11" id="KW-1185">Reference proteome</keyword>